<dbReference type="Proteomes" id="UP000439780">
    <property type="component" value="Unassembled WGS sequence"/>
</dbReference>
<comment type="caution">
    <text evidence="1">The sequence shown here is derived from an EMBL/GenBank/DDBJ whole genome shotgun (WGS) entry which is preliminary data.</text>
</comment>
<gene>
    <name evidence="1" type="ORF">GRI58_03440</name>
</gene>
<proteinExistence type="predicted"/>
<dbReference type="Pfam" id="PF09981">
    <property type="entry name" value="DUF2218"/>
    <property type="match status" value="1"/>
</dbReference>
<sequence>MNYASEARVPTANGARYAAQLGKHWAHNLKVEEDGAVRRITFPRDARGADWPGEGVATLAPSDEVLTCRIEASAPEQLEGLKGAVQRHIDRFAFREAPLAYEWHDEAPASA</sequence>
<dbReference type="EMBL" id="WTYA01000002">
    <property type="protein sequence ID" value="MXP27876.1"/>
    <property type="molecule type" value="Genomic_DNA"/>
</dbReference>
<dbReference type="Gene3D" id="3.30.310.50">
    <property type="entry name" value="Alpha-D-phosphohexomutase, C-terminal domain"/>
    <property type="match status" value="1"/>
</dbReference>
<reference evidence="1 2" key="1">
    <citation type="submission" date="2019-12" db="EMBL/GenBank/DDBJ databases">
        <title>Genomic-based taxomic classification of the family Erythrobacteraceae.</title>
        <authorList>
            <person name="Xu L."/>
        </authorList>
    </citation>
    <scope>NUCLEOTIDE SEQUENCE [LARGE SCALE GENOMIC DNA]</scope>
    <source>
        <strain evidence="1 2">KEMB 9005-328</strain>
    </source>
</reference>
<dbReference type="InterPro" id="IPR014543">
    <property type="entry name" value="UCP028291"/>
</dbReference>
<organism evidence="1 2">
    <name type="scientific">Qipengyuania algicida</name>
    <dbReference type="NCBI Taxonomy" id="1836209"/>
    <lineage>
        <taxon>Bacteria</taxon>
        <taxon>Pseudomonadati</taxon>
        <taxon>Pseudomonadota</taxon>
        <taxon>Alphaproteobacteria</taxon>
        <taxon>Sphingomonadales</taxon>
        <taxon>Erythrobacteraceae</taxon>
        <taxon>Qipengyuania</taxon>
    </lineage>
</organism>
<name>A0A845AH41_9SPHN</name>
<dbReference type="RefSeq" id="WP_160752170.1">
    <property type="nucleotide sequence ID" value="NZ_WTYA01000002.1"/>
</dbReference>
<dbReference type="AlphaFoldDB" id="A0A845AH41"/>
<accession>A0A845AH41</accession>
<evidence type="ECO:0000313" key="1">
    <source>
        <dbReference type="EMBL" id="MXP27876.1"/>
    </source>
</evidence>
<keyword evidence="2" id="KW-1185">Reference proteome</keyword>
<protein>
    <submittedName>
        <fullName evidence="1">DUF2218 domain-containing protein</fullName>
    </submittedName>
</protein>
<dbReference type="OrthoDB" id="9806511at2"/>
<evidence type="ECO:0000313" key="2">
    <source>
        <dbReference type="Proteomes" id="UP000439780"/>
    </source>
</evidence>